<organism evidence="1 2">
    <name type="scientific">Nocardioides marmoribigeumensis</name>
    <dbReference type="NCBI Taxonomy" id="433649"/>
    <lineage>
        <taxon>Bacteria</taxon>
        <taxon>Bacillati</taxon>
        <taxon>Actinomycetota</taxon>
        <taxon>Actinomycetes</taxon>
        <taxon>Propionibacteriales</taxon>
        <taxon>Nocardioidaceae</taxon>
        <taxon>Nocardioides</taxon>
    </lineage>
</organism>
<comment type="caution">
    <text evidence="1">The sequence shown here is derived from an EMBL/GenBank/DDBJ whole genome shotgun (WGS) entry which is preliminary data.</text>
</comment>
<proteinExistence type="predicted"/>
<protein>
    <recommendedName>
        <fullName evidence="3">WD40 repeat domain-containing protein</fullName>
    </recommendedName>
</protein>
<dbReference type="EMBL" id="JAVDYG010000001">
    <property type="protein sequence ID" value="MDR7360858.1"/>
    <property type="molecule type" value="Genomic_DNA"/>
</dbReference>
<evidence type="ECO:0000313" key="1">
    <source>
        <dbReference type="EMBL" id="MDR7360858.1"/>
    </source>
</evidence>
<evidence type="ECO:0000313" key="2">
    <source>
        <dbReference type="Proteomes" id="UP001183648"/>
    </source>
</evidence>
<accession>A0ABU2BQG6</accession>
<keyword evidence="2" id="KW-1185">Reference proteome</keyword>
<dbReference type="RefSeq" id="WP_310297970.1">
    <property type="nucleotide sequence ID" value="NZ_BAAAPS010000002.1"/>
</dbReference>
<gene>
    <name evidence="1" type="ORF">J2S63_000411</name>
</gene>
<dbReference type="InterPro" id="IPR011044">
    <property type="entry name" value="Quino_amine_DH_bsu"/>
</dbReference>
<dbReference type="Proteomes" id="UP001183648">
    <property type="component" value="Unassembled WGS sequence"/>
</dbReference>
<evidence type="ECO:0008006" key="3">
    <source>
        <dbReference type="Google" id="ProtNLM"/>
    </source>
</evidence>
<dbReference type="PROSITE" id="PS51257">
    <property type="entry name" value="PROKAR_LIPOPROTEIN"/>
    <property type="match status" value="1"/>
</dbReference>
<reference evidence="1 2" key="1">
    <citation type="submission" date="2023-07" db="EMBL/GenBank/DDBJ databases">
        <title>Sequencing the genomes of 1000 actinobacteria strains.</title>
        <authorList>
            <person name="Klenk H.-P."/>
        </authorList>
    </citation>
    <scope>NUCLEOTIDE SEQUENCE [LARGE SCALE GENOMIC DNA]</scope>
    <source>
        <strain evidence="1 2">DSM 19426</strain>
    </source>
</reference>
<name>A0ABU2BQG6_9ACTN</name>
<sequence>MRRWGAPPLGLALAAGLLVGCGDVSVPSTGEPRFDPQQVAWAYGRTLHYGDEQLTLPRRVRGLAVTDYGFFVELADDGTRDAFTTWGFFDGETWTALPGNTRGTQVVASPDGRYAGWVDQHGPLRPAGRIREVVVVDARTGETVLTDHSHMGGSFGDDLGDRYEELDPTFLGFDEDGTHAYWTVAEGSGTRYRADLATGEVEAAPERNPGGEFPEEPVSVVVDAYRGRRAGASPESGPVDLQYGLYSPDQRFAVDVSAPDRTEVFDASTGKRVPVDFPDRAQYFGGWLPDDSFYVVGTGKRIESYDPVGPDPTEGRVVVCRLPAGTCEQRSEVPGLYRLVVPGQPSLLG</sequence>
<dbReference type="SUPFAM" id="SSF50969">
    <property type="entry name" value="YVTN repeat-like/Quinoprotein amine dehydrogenase"/>
    <property type="match status" value="1"/>
</dbReference>